<evidence type="ECO:0000256" key="11">
    <source>
        <dbReference type="PROSITE-ProRule" id="PRU00076"/>
    </source>
</evidence>
<dbReference type="GO" id="GO:0005509">
    <property type="term" value="F:calcium ion binding"/>
    <property type="evidence" value="ECO:0007669"/>
    <property type="project" value="InterPro"/>
</dbReference>
<dbReference type="InterPro" id="IPR049883">
    <property type="entry name" value="NOTCH1_EGF-like"/>
</dbReference>
<gene>
    <name evidence="15" type="primary">LOC121468463</name>
</gene>
<dbReference type="InterPro" id="IPR018097">
    <property type="entry name" value="EGF_Ca-bd_CS"/>
</dbReference>
<dbReference type="CDD" id="cd00054">
    <property type="entry name" value="EGF_CA"/>
    <property type="match status" value="3"/>
</dbReference>
<keyword evidence="5 11" id="KW-0245">EGF-like domain</keyword>
<dbReference type="Gene3D" id="2.10.25.10">
    <property type="entry name" value="Laminin"/>
    <property type="match status" value="5"/>
</dbReference>
<keyword evidence="4" id="KW-0272">Extracellular matrix</keyword>
<feature type="region of interest" description="Disordered" evidence="12">
    <location>
        <begin position="323"/>
        <end position="365"/>
    </location>
</feature>
<dbReference type="InterPro" id="IPR000742">
    <property type="entry name" value="EGF"/>
</dbReference>
<feature type="disulfide bond" evidence="11">
    <location>
        <begin position="207"/>
        <end position="217"/>
    </location>
</feature>
<dbReference type="SMART" id="SM00179">
    <property type="entry name" value="EGF_CA"/>
    <property type="match status" value="5"/>
</dbReference>
<comment type="caution">
    <text evidence="11">Lacks conserved residue(s) required for the propagation of feature annotation.</text>
</comment>
<dbReference type="InterPro" id="IPR009030">
    <property type="entry name" value="Growth_fac_rcpt_cys_sf"/>
</dbReference>
<dbReference type="Pfam" id="PF22914">
    <property type="entry name" value="Fibulin_C"/>
    <property type="match status" value="1"/>
</dbReference>
<evidence type="ECO:0000313" key="16">
    <source>
        <dbReference type="Proteomes" id="UP000007754"/>
    </source>
</evidence>
<sequence length="523" mass="55262">MGPPSLLLLLFLGATVAPAAPPDLEEPEDYAECSDGYEWDPETEHCKDVDECAAEGPRPCRGSMKCLNHFGGYLCLPRSAALLSPAPGPAPAPPPAPPPPRQAPPPDGRCPPGFGPAPDGTCADVDECAGPPPCRPSQDCINVPGGFECRCPPGYRHRPPECVDEDECQFRWCQHSCANSPGAFSCRCHAGFSLGPDGRSCLDVDECSMGARCSQRCLNTFGSFRCRCRSGFVLGSDGQSCHDVDECRAGVPCQHRCQNLPGGFSCLCPPGYAQEGGLCRGTGWGSEGSHECGGAQSCLNTFGGHLCVPRELCRGPYAPHPRSNGYGPPSRPQNGGGGGSSLSHPGGPCDPESSGQFWGGSRGGGLGFGDPPHAPLWARRTCVCPRGGRGCAPRPRWLLHRFLALPYIRDVPAGIFQLRHPPGDPQRLRLRGGPPGTFRLRALTNHSSLLELVRPLAGARQLLLEVELLRPGPRPPPQAPPTATEAPPPSAWAPPPSAWAPPPPDGRGLALLRLHLSMGAHPF</sequence>
<dbReference type="PROSITE" id="PS01187">
    <property type="entry name" value="EGF_CA"/>
    <property type="match status" value="2"/>
</dbReference>
<protein>
    <submittedName>
        <fullName evidence="15">EGF-containing fibulin-like extracellular matrix protein 2</fullName>
    </submittedName>
</protein>
<evidence type="ECO:0000256" key="8">
    <source>
        <dbReference type="ARBA" id="ARBA00022837"/>
    </source>
</evidence>
<evidence type="ECO:0000256" key="2">
    <source>
        <dbReference type="ARBA" id="ARBA00006127"/>
    </source>
</evidence>
<keyword evidence="6 13" id="KW-0732">Signal</keyword>
<keyword evidence="7" id="KW-0677">Repeat</keyword>
<dbReference type="InterPro" id="IPR001881">
    <property type="entry name" value="EGF-like_Ca-bd_dom"/>
</dbReference>
<comment type="subcellular location">
    <subcellularLocation>
        <location evidence="1">Secreted</location>
        <location evidence="1">Extracellular space</location>
        <location evidence="1">Extracellular matrix</location>
    </subcellularLocation>
</comment>
<dbReference type="PRINTS" id="PR00907">
    <property type="entry name" value="THRMBOMODULN"/>
</dbReference>
<dbReference type="Pfam" id="PF00008">
    <property type="entry name" value="EGF"/>
    <property type="match status" value="1"/>
</dbReference>
<feature type="domain" description="EGF-like" evidence="14">
    <location>
        <begin position="124"/>
        <end position="163"/>
    </location>
</feature>
<feature type="region of interest" description="Disordered" evidence="12">
    <location>
        <begin position="470"/>
        <end position="506"/>
    </location>
</feature>
<evidence type="ECO:0000256" key="10">
    <source>
        <dbReference type="ARBA" id="ARBA00023180"/>
    </source>
</evidence>
<dbReference type="SUPFAM" id="SSF57184">
    <property type="entry name" value="Growth factor receptor domain"/>
    <property type="match status" value="2"/>
</dbReference>
<feature type="disulfide bond" evidence="11">
    <location>
        <begin position="247"/>
        <end position="257"/>
    </location>
</feature>
<accession>A0A674GSV8</accession>
<evidence type="ECO:0000256" key="3">
    <source>
        <dbReference type="ARBA" id="ARBA00022525"/>
    </source>
</evidence>
<dbReference type="FunFam" id="2.10.25.10:FF:000240">
    <property type="entry name" value="Vitamin K-dependent protein S"/>
    <property type="match status" value="2"/>
</dbReference>
<proteinExistence type="inferred from homology"/>
<dbReference type="OMA" id="ADGHECH"/>
<dbReference type="Ensembl" id="ENSTGUT00000044512.1">
    <property type="protein sequence ID" value="ENSTGUP00000025506.1"/>
    <property type="gene ID" value="ENSTGUG00000020399.1"/>
</dbReference>
<dbReference type="InterPro" id="IPR055088">
    <property type="entry name" value="Fibulin_C"/>
</dbReference>
<feature type="compositionally biased region" description="Pro residues" evidence="12">
    <location>
        <begin position="472"/>
        <end position="505"/>
    </location>
</feature>
<dbReference type="Pfam" id="PF12662">
    <property type="entry name" value="cEGF"/>
    <property type="match status" value="2"/>
</dbReference>
<dbReference type="InterPro" id="IPR026823">
    <property type="entry name" value="cEGF"/>
</dbReference>
<keyword evidence="9 11" id="KW-1015">Disulfide bond</keyword>
<reference evidence="15" key="1">
    <citation type="submission" date="2025-08" db="UniProtKB">
        <authorList>
            <consortium name="Ensembl"/>
        </authorList>
    </citation>
    <scope>IDENTIFICATION</scope>
</reference>
<evidence type="ECO:0000256" key="7">
    <source>
        <dbReference type="ARBA" id="ARBA00022737"/>
    </source>
</evidence>
<dbReference type="PROSITE" id="PS50026">
    <property type="entry name" value="EGF_3"/>
    <property type="match status" value="4"/>
</dbReference>
<evidence type="ECO:0000313" key="15">
    <source>
        <dbReference type="Ensembl" id="ENSTGUP00000025506.1"/>
    </source>
</evidence>
<feature type="domain" description="EGF-like" evidence="14">
    <location>
        <begin position="164"/>
        <end position="202"/>
    </location>
</feature>
<keyword evidence="16" id="KW-1185">Reference proteome</keyword>
<dbReference type="AlphaFoldDB" id="A0A674GSV8"/>
<dbReference type="PANTHER" id="PTHR24034:SF96">
    <property type="entry name" value="EGF-CONTAINING FIBULIN-LIKE EXTRACELLULAR MATRIX PROTEIN 2"/>
    <property type="match status" value="1"/>
</dbReference>
<feature type="chain" id="PRO_5025516833" evidence="13">
    <location>
        <begin position="20"/>
        <end position="523"/>
    </location>
</feature>
<evidence type="ECO:0000256" key="5">
    <source>
        <dbReference type="ARBA" id="ARBA00022536"/>
    </source>
</evidence>
<dbReference type="PROSITE" id="PS00010">
    <property type="entry name" value="ASX_HYDROXYL"/>
    <property type="match status" value="4"/>
</dbReference>
<evidence type="ECO:0000256" key="13">
    <source>
        <dbReference type="SAM" id="SignalP"/>
    </source>
</evidence>
<feature type="domain" description="EGF-like" evidence="14">
    <location>
        <begin position="243"/>
        <end position="280"/>
    </location>
</feature>
<evidence type="ECO:0000256" key="4">
    <source>
        <dbReference type="ARBA" id="ARBA00022530"/>
    </source>
</evidence>
<evidence type="ECO:0000256" key="1">
    <source>
        <dbReference type="ARBA" id="ARBA00004498"/>
    </source>
</evidence>
<dbReference type="PANTHER" id="PTHR24034">
    <property type="entry name" value="EGF-LIKE DOMAIN-CONTAINING PROTEIN"/>
    <property type="match status" value="1"/>
</dbReference>
<dbReference type="GeneTree" id="ENSGT00940000159437"/>
<feature type="signal peptide" evidence="13">
    <location>
        <begin position="1"/>
        <end position="19"/>
    </location>
</feature>
<reference evidence="15" key="2">
    <citation type="submission" date="2025-09" db="UniProtKB">
        <authorList>
            <consortium name="Ensembl"/>
        </authorList>
    </citation>
    <scope>IDENTIFICATION</scope>
</reference>
<dbReference type="InterPro" id="IPR000152">
    <property type="entry name" value="EGF-type_Asp/Asn_hydroxyl_site"/>
</dbReference>
<dbReference type="InterPro" id="IPR050751">
    <property type="entry name" value="ECM_structural_protein"/>
</dbReference>
<dbReference type="PROSITE" id="PS01186">
    <property type="entry name" value="EGF_2"/>
    <property type="match status" value="4"/>
</dbReference>
<dbReference type="InParanoid" id="A0A674GSV8"/>
<evidence type="ECO:0000256" key="6">
    <source>
        <dbReference type="ARBA" id="ARBA00022729"/>
    </source>
</evidence>
<dbReference type="Pfam" id="PF07645">
    <property type="entry name" value="EGF_CA"/>
    <property type="match status" value="2"/>
</dbReference>
<evidence type="ECO:0000259" key="14">
    <source>
        <dbReference type="PROSITE" id="PS50026"/>
    </source>
</evidence>
<organism evidence="15 16">
    <name type="scientific">Taeniopygia guttata</name>
    <name type="common">Zebra finch</name>
    <name type="synonym">Poephila guttata</name>
    <dbReference type="NCBI Taxonomy" id="59729"/>
    <lineage>
        <taxon>Eukaryota</taxon>
        <taxon>Metazoa</taxon>
        <taxon>Chordata</taxon>
        <taxon>Craniata</taxon>
        <taxon>Vertebrata</taxon>
        <taxon>Euteleostomi</taxon>
        <taxon>Archelosauria</taxon>
        <taxon>Archosauria</taxon>
        <taxon>Dinosauria</taxon>
        <taxon>Saurischia</taxon>
        <taxon>Theropoda</taxon>
        <taxon>Coelurosauria</taxon>
        <taxon>Aves</taxon>
        <taxon>Neognathae</taxon>
        <taxon>Neoaves</taxon>
        <taxon>Telluraves</taxon>
        <taxon>Australaves</taxon>
        <taxon>Passeriformes</taxon>
        <taxon>Passeroidea</taxon>
        <taxon>Estrildidae</taxon>
        <taxon>Estrildinae</taxon>
        <taxon>Taeniopygia</taxon>
    </lineage>
</organism>
<dbReference type="SMART" id="SM00181">
    <property type="entry name" value="EGF"/>
    <property type="match status" value="4"/>
</dbReference>
<keyword evidence="3" id="KW-0964">Secreted</keyword>
<evidence type="ECO:0000256" key="9">
    <source>
        <dbReference type="ARBA" id="ARBA00023157"/>
    </source>
</evidence>
<dbReference type="FunFam" id="2.10.25.10:FF:000014">
    <property type="entry name" value="Latent-transforming growth factor beta-binding protein 3"/>
    <property type="match status" value="1"/>
</dbReference>
<feature type="region of interest" description="Disordered" evidence="12">
    <location>
        <begin position="86"/>
        <end position="110"/>
    </location>
</feature>
<feature type="domain" description="EGF-like" evidence="14">
    <location>
        <begin position="203"/>
        <end position="242"/>
    </location>
</feature>
<keyword evidence="10" id="KW-0325">Glycoprotein</keyword>
<evidence type="ECO:0000256" key="12">
    <source>
        <dbReference type="SAM" id="MobiDB-lite"/>
    </source>
</evidence>
<dbReference type="Proteomes" id="UP000007754">
    <property type="component" value="Unplaced"/>
</dbReference>
<comment type="similarity">
    <text evidence="2">Belongs to the fibulin family.</text>
</comment>
<keyword evidence="8" id="KW-0106">Calcium</keyword>
<name>A0A674GSV8_TAEGU</name>